<proteinExistence type="predicted"/>
<feature type="compositionally biased region" description="Basic and acidic residues" evidence="1">
    <location>
        <begin position="24"/>
        <end position="40"/>
    </location>
</feature>
<dbReference type="AlphaFoldDB" id="A0A1D3D7A1"/>
<dbReference type="Proteomes" id="UP000095192">
    <property type="component" value="Unassembled WGS sequence"/>
</dbReference>
<dbReference type="EMBL" id="JROU02000427">
    <property type="protein sequence ID" value="OEH79318.1"/>
    <property type="molecule type" value="Genomic_DNA"/>
</dbReference>
<dbReference type="VEuPathDB" id="ToxoDB:cyc_05903"/>
<accession>A0A1D3D7A1</accession>
<organism evidence="2 3">
    <name type="scientific">Cyclospora cayetanensis</name>
    <dbReference type="NCBI Taxonomy" id="88456"/>
    <lineage>
        <taxon>Eukaryota</taxon>
        <taxon>Sar</taxon>
        <taxon>Alveolata</taxon>
        <taxon>Apicomplexa</taxon>
        <taxon>Conoidasida</taxon>
        <taxon>Coccidia</taxon>
        <taxon>Eucoccidiorida</taxon>
        <taxon>Eimeriorina</taxon>
        <taxon>Eimeriidae</taxon>
        <taxon>Cyclospora</taxon>
    </lineage>
</organism>
<reference evidence="2 3" key="1">
    <citation type="journal article" date="2016" name="BMC Genomics">
        <title>Comparative genomics reveals Cyclospora cayetanensis possesses coccidia-like metabolism and invasion components but unique surface antigens.</title>
        <authorList>
            <person name="Liu S."/>
            <person name="Wang L."/>
            <person name="Zheng H."/>
            <person name="Xu Z."/>
            <person name="Roellig D.M."/>
            <person name="Li N."/>
            <person name="Frace M.A."/>
            <person name="Tang K."/>
            <person name="Arrowood M.J."/>
            <person name="Moss D.M."/>
            <person name="Zhang L."/>
            <person name="Feng Y."/>
            <person name="Xiao L."/>
        </authorList>
    </citation>
    <scope>NUCLEOTIDE SEQUENCE [LARGE SCALE GENOMIC DNA]</scope>
    <source>
        <strain evidence="2 3">CHN_HEN01</strain>
    </source>
</reference>
<keyword evidence="3" id="KW-1185">Reference proteome</keyword>
<feature type="region of interest" description="Disordered" evidence="1">
    <location>
        <begin position="24"/>
        <end position="49"/>
    </location>
</feature>
<protein>
    <submittedName>
        <fullName evidence="2">Uncharacterized protein</fullName>
    </submittedName>
</protein>
<gene>
    <name evidence="2" type="ORF">cyc_05903</name>
</gene>
<dbReference type="InParanoid" id="A0A1D3D7A1"/>
<comment type="caution">
    <text evidence="2">The sequence shown here is derived from an EMBL/GenBank/DDBJ whole genome shotgun (WGS) entry which is preliminary data.</text>
</comment>
<evidence type="ECO:0000313" key="2">
    <source>
        <dbReference type="EMBL" id="OEH79318.1"/>
    </source>
</evidence>
<sequence>MYLAVQRLPIRNVRLFHRIYSKDKANNGDHARGENLEPTRRQRQAPQELDELRGLADCRIAGSSRHSANARKFQRPALCAAAAWRDEQQPLQSEVASRQPAAARLCRFHLVSESHRSSDCGADHIFPTFGASSPLQQQKG</sequence>
<evidence type="ECO:0000256" key="1">
    <source>
        <dbReference type="SAM" id="MobiDB-lite"/>
    </source>
</evidence>
<evidence type="ECO:0000313" key="3">
    <source>
        <dbReference type="Proteomes" id="UP000095192"/>
    </source>
</evidence>
<name>A0A1D3D7A1_9EIME</name>